<dbReference type="PANTHER" id="PTHR12241">
    <property type="entry name" value="TUBULIN POLYGLUTAMYLASE"/>
    <property type="match status" value="1"/>
</dbReference>
<name>A0A8X6TYN7_NEPPI</name>
<reference evidence="4" key="1">
    <citation type="submission" date="2020-08" db="EMBL/GenBank/DDBJ databases">
        <title>Multicomponent nature underlies the extraordinary mechanical properties of spider dragline silk.</title>
        <authorList>
            <person name="Kono N."/>
            <person name="Nakamura H."/>
            <person name="Mori M."/>
            <person name="Yoshida Y."/>
            <person name="Ohtoshi R."/>
            <person name="Malay A.D."/>
            <person name="Moran D.A.P."/>
            <person name="Tomita M."/>
            <person name="Numata K."/>
            <person name="Arakawa K."/>
        </authorList>
    </citation>
    <scope>NUCLEOTIDE SEQUENCE</scope>
</reference>
<dbReference type="EMBL" id="BMAW01067569">
    <property type="protein sequence ID" value="GFT60438.1"/>
    <property type="molecule type" value="Genomic_DNA"/>
</dbReference>
<keyword evidence="3" id="KW-0067">ATP-binding</keyword>
<evidence type="ECO:0000313" key="5">
    <source>
        <dbReference type="Proteomes" id="UP000887013"/>
    </source>
</evidence>
<dbReference type="OrthoDB" id="2016263at2759"/>
<evidence type="ECO:0000256" key="1">
    <source>
        <dbReference type="ARBA" id="ARBA00022598"/>
    </source>
</evidence>
<feature type="non-terminal residue" evidence="4">
    <location>
        <position position="1"/>
    </location>
</feature>
<dbReference type="GO" id="GO:0005524">
    <property type="term" value="F:ATP binding"/>
    <property type="evidence" value="ECO:0007669"/>
    <property type="project" value="UniProtKB-KW"/>
</dbReference>
<keyword evidence="2" id="KW-0547">Nucleotide-binding</keyword>
<dbReference type="Pfam" id="PF03133">
    <property type="entry name" value="TTL"/>
    <property type="match status" value="1"/>
</dbReference>
<protein>
    <submittedName>
        <fullName evidence="4">Cadherin-like and PC-esterase domain-containing protein 1</fullName>
    </submittedName>
</protein>
<proteinExistence type="predicted"/>
<sequence>LMNSQPAPPCFVLPVQYQEFVNVAEALGYTSQWLLKPLTAVSGPRLVDIFSPVGQAEIDEFSRRRAVAQQMVNNPFTVFGQPVSIRLYVLVTSMLPLRAYVHSQGIVYHRYNESKNFKKVGASPYLIFCLVYLHFKNVSHMYNSMYQNIAHI</sequence>
<feature type="non-terminal residue" evidence="4">
    <location>
        <position position="152"/>
    </location>
</feature>
<dbReference type="Proteomes" id="UP000887013">
    <property type="component" value="Unassembled WGS sequence"/>
</dbReference>
<gene>
    <name evidence="4" type="primary">CPED1</name>
    <name evidence="4" type="ORF">NPIL_584871</name>
</gene>
<dbReference type="GO" id="GO:0000226">
    <property type="term" value="P:microtubule cytoskeleton organization"/>
    <property type="evidence" value="ECO:0007669"/>
    <property type="project" value="TreeGrafter"/>
</dbReference>
<accession>A0A8X6TYN7</accession>
<dbReference type="InterPro" id="IPR004344">
    <property type="entry name" value="TTL/TTLL_fam"/>
</dbReference>
<organism evidence="4 5">
    <name type="scientific">Nephila pilipes</name>
    <name type="common">Giant wood spider</name>
    <name type="synonym">Nephila maculata</name>
    <dbReference type="NCBI Taxonomy" id="299642"/>
    <lineage>
        <taxon>Eukaryota</taxon>
        <taxon>Metazoa</taxon>
        <taxon>Ecdysozoa</taxon>
        <taxon>Arthropoda</taxon>
        <taxon>Chelicerata</taxon>
        <taxon>Arachnida</taxon>
        <taxon>Araneae</taxon>
        <taxon>Araneomorphae</taxon>
        <taxon>Entelegynae</taxon>
        <taxon>Araneoidea</taxon>
        <taxon>Nephilidae</taxon>
        <taxon>Nephila</taxon>
    </lineage>
</organism>
<comment type="caution">
    <text evidence="4">The sequence shown here is derived from an EMBL/GenBank/DDBJ whole genome shotgun (WGS) entry which is preliminary data.</text>
</comment>
<evidence type="ECO:0000313" key="4">
    <source>
        <dbReference type="EMBL" id="GFT60438.1"/>
    </source>
</evidence>
<dbReference type="Gene3D" id="3.30.470.20">
    <property type="entry name" value="ATP-grasp fold, B domain"/>
    <property type="match status" value="1"/>
</dbReference>
<dbReference type="GO" id="GO:0036064">
    <property type="term" value="C:ciliary basal body"/>
    <property type="evidence" value="ECO:0007669"/>
    <property type="project" value="TreeGrafter"/>
</dbReference>
<evidence type="ECO:0000256" key="2">
    <source>
        <dbReference type="ARBA" id="ARBA00022741"/>
    </source>
</evidence>
<dbReference type="AlphaFoldDB" id="A0A8X6TYN7"/>
<dbReference type="GO" id="GO:0070740">
    <property type="term" value="F:tubulin-glutamic acid ligase activity"/>
    <property type="evidence" value="ECO:0007669"/>
    <property type="project" value="TreeGrafter"/>
</dbReference>
<keyword evidence="1" id="KW-0436">Ligase</keyword>
<dbReference type="GO" id="GO:0015631">
    <property type="term" value="F:tubulin binding"/>
    <property type="evidence" value="ECO:0007669"/>
    <property type="project" value="TreeGrafter"/>
</dbReference>
<dbReference type="PROSITE" id="PS51221">
    <property type="entry name" value="TTL"/>
    <property type="match status" value="1"/>
</dbReference>
<keyword evidence="5" id="KW-1185">Reference proteome</keyword>
<evidence type="ECO:0000256" key="3">
    <source>
        <dbReference type="ARBA" id="ARBA00022840"/>
    </source>
</evidence>